<evidence type="ECO:0000259" key="1">
    <source>
        <dbReference type="Pfam" id="PF01827"/>
    </source>
</evidence>
<dbReference type="KEGG" id="crq:GCK72_004324"/>
<sequence length="267" mass="30716">MNIRKLNIYVDWGVTIEFSDPLVEENGRTTYGHWPYRSQYTFEGSAKSISEAVNDIGIVFSNSNLKITRLVLRMGCSNLNKQYHNEVTLFREKFVQCLKSMMSSLPHQIHVERVFLECIEILPFLKSEKLKRISLAGESTDESFHKISQLEQIKRVPVIDILYTFDHFPFDILSNTPKFNIYLNNFSESDFTRLVKQNLQEENFKFGQVIIDGNGIGSWITEFLSKHHAVKTDDGSMIATLEGPKFKNTVKVGGIEGGEEFVFRRTA</sequence>
<reference evidence="2 3" key="1">
    <citation type="submission" date="2019-12" db="EMBL/GenBank/DDBJ databases">
        <title>Chromosome-level assembly of the Caenorhabditis remanei genome.</title>
        <authorList>
            <person name="Teterina A.A."/>
            <person name="Willis J.H."/>
            <person name="Phillips P.C."/>
        </authorList>
    </citation>
    <scope>NUCLEOTIDE SEQUENCE [LARGE SCALE GENOMIC DNA]</scope>
    <source>
        <strain evidence="2 3">PX506</strain>
        <tissue evidence="2">Whole organism</tissue>
    </source>
</reference>
<dbReference type="GeneID" id="78773857"/>
<dbReference type="CTD" id="78773857"/>
<dbReference type="AlphaFoldDB" id="A0A6A5HB50"/>
<dbReference type="RefSeq" id="XP_053588797.1">
    <property type="nucleotide sequence ID" value="XM_053724603.1"/>
</dbReference>
<protein>
    <recommendedName>
        <fullName evidence="1">DUF38 domain-containing protein</fullName>
    </recommendedName>
</protein>
<proteinExistence type="predicted"/>
<evidence type="ECO:0000313" key="2">
    <source>
        <dbReference type="EMBL" id="KAF1764377.1"/>
    </source>
</evidence>
<feature type="domain" description="DUF38" evidence="1">
    <location>
        <begin position="92"/>
        <end position="209"/>
    </location>
</feature>
<evidence type="ECO:0000313" key="3">
    <source>
        <dbReference type="Proteomes" id="UP000483820"/>
    </source>
</evidence>
<comment type="caution">
    <text evidence="2">The sequence shown here is derived from an EMBL/GenBank/DDBJ whole genome shotgun (WGS) entry which is preliminary data.</text>
</comment>
<gene>
    <name evidence="2" type="ORF">GCK72_004324</name>
</gene>
<accession>A0A6A5HB50</accession>
<name>A0A6A5HB50_CAERE</name>
<dbReference type="Pfam" id="PF01827">
    <property type="entry name" value="FTH"/>
    <property type="match status" value="1"/>
</dbReference>
<dbReference type="InterPro" id="IPR002900">
    <property type="entry name" value="DUF38/FTH_CAE_spp"/>
</dbReference>
<dbReference type="EMBL" id="WUAV01000002">
    <property type="protein sequence ID" value="KAF1764377.1"/>
    <property type="molecule type" value="Genomic_DNA"/>
</dbReference>
<dbReference type="Proteomes" id="UP000483820">
    <property type="component" value="Chromosome II"/>
</dbReference>
<organism evidence="2 3">
    <name type="scientific">Caenorhabditis remanei</name>
    <name type="common">Caenorhabditis vulgaris</name>
    <dbReference type="NCBI Taxonomy" id="31234"/>
    <lineage>
        <taxon>Eukaryota</taxon>
        <taxon>Metazoa</taxon>
        <taxon>Ecdysozoa</taxon>
        <taxon>Nematoda</taxon>
        <taxon>Chromadorea</taxon>
        <taxon>Rhabditida</taxon>
        <taxon>Rhabditina</taxon>
        <taxon>Rhabditomorpha</taxon>
        <taxon>Rhabditoidea</taxon>
        <taxon>Rhabditidae</taxon>
        <taxon>Peloderinae</taxon>
        <taxon>Caenorhabditis</taxon>
    </lineage>
</organism>